<reference evidence="1" key="1">
    <citation type="submission" date="2022-10" db="EMBL/GenBank/DDBJ databases">
        <title>Complete Genome of Trichothecium roseum strain YXFP-22015, a Plant Pathogen Isolated from Citrus.</title>
        <authorList>
            <person name="Wang Y."/>
            <person name="Zhu L."/>
        </authorList>
    </citation>
    <scope>NUCLEOTIDE SEQUENCE</scope>
    <source>
        <strain evidence="1">YXFP-22015</strain>
    </source>
</reference>
<protein>
    <submittedName>
        <fullName evidence="1">Uncharacterized protein</fullName>
    </submittedName>
</protein>
<evidence type="ECO:0000313" key="2">
    <source>
        <dbReference type="Proteomes" id="UP001163324"/>
    </source>
</evidence>
<dbReference type="EMBL" id="CM047944">
    <property type="protein sequence ID" value="KAI9899592.1"/>
    <property type="molecule type" value="Genomic_DNA"/>
</dbReference>
<keyword evidence="2" id="KW-1185">Reference proteome</keyword>
<proteinExistence type="predicted"/>
<organism evidence="1 2">
    <name type="scientific">Trichothecium roseum</name>
    <dbReference type="NCBI Taxonomy" id="47278"/>
    <lineage>
        <taxon>Eukaryota</taxon>
        <taxon>Fungi</taxon>
        <taxon>Dikarya</taxon>
        <taxon>Ascomycota</taxon>
        <taxon>Pezizomycotina</taxon>
        <taxon>Sordariomycetes</taxon>
        <taxon>Hypocreomycetidae</taxon>
        <taxon>Hypocreales</taxon>
        <taxon>Hypocreales incertae sedis</taxon>
        <taxon>Trichothecium</taxon>
    </lineage>
</organism>
<gene>
    <name evidence="1" type="ORF">N3K66_006053</name>
</gene>
<evidence type="ECO:0000313" key="1">
    <source>
        <dbReference type="EMBL" id="KAI9899592.1"/>
    </source>
</evidence>
<dbReference type="Proteomes" id="UP001163324">
    <property type="component" value="Chromosome 5"/>
</dbReference>
<sequence length="1115" mass="124879">MAQTGDAIALHVQSDQSKSTMQIQNTEKRDALVEYEKKYQKAWADARLFSPDAPSTSNTETPKYFATTAYPYMNGTLHAGHAFTVSKIEIGTGFARMQGRRALFPQGFHCSGMPIKAAADKIAREIEMFGQDFKGYKAPEEVEEESKDAKAKTDMTKFSGSKSKAVAKTGGVKYQFQIMEALGIPPEEVPKFADPHYWLQYFPKLCKQDLTDFGCRIDWRRSMVTTDANPYYDAFVRWQMNRLKELEKVKFGKRYTVYSPKDGQPCLDHDRSSGEGIGIQEYTCVKLETIEWSDAAKAAVGDKIPSGAKVFFIPATLRPETVYGMTCCFVGSKIKYGLFKLSGDKNEYVVCATRAARNLAYQNLSTGWGEVSQIAEVVGSDLIGTVVKAPLSIQKDGIRILPMESLKDSMGTAVVACVPSDSPDDYATTVELAKKPEFYGIKKEWVVEDISPIIETPKGNLIAKTLYEELGINSPKDAKQLAEAKDVAYKLGYYQGTMIYGDYKGKSVADARTLVGKQLKDADLAFNYAEPDGTVISRSGDECIAAYLDQWYFNYGTAENGGDGEWNTTVLNYLKEEFNCYFPEAQHAFVQALGWLSAWACSRSFGLGTKVPWDHTQLVESLSDSSVYMAYYTVCPILHKDIFGKEAGSSKKPITPEQMTDEVWDYIFFRSDDVKTDIDPEDLAAMRKEFSYWYPMDIRISGKDLITNHLSFSLYHHIALFPKRFWPRSFRVNGHLMLNGQKMSKSTGNFLTLRQAIDKFGADATRLALSEAGDGIEDANLEENVANSAILRLYELRKWSQEALEDQSLRTGERSFFDNLFDNDLRALVIETKGHYENTFYKLALKSGFYDLQSARDSYRENCRAAGVGMHKDLVQQFIEFQALLVTPIAPHWAEYVWLEILKKDSTIQNALYPTVSPPDPVLVAVREYAKSTTTSISQAETRQLKKIAKGKQSTFDPTKSKKLTIFVAEKFPGWQQKYRDVYQTQYEAEGNSDLKGSIAQIDKKELKKAMPFLQGLKKRLDNGESADRVFEKQLPFSEVEVLREMIPGLRSAVRKLEFVEVARIGADGKGEVVFASGDEGLVSKLAAKAGDVVEPPPGEITPANPATIFANVEA</sequence>
<accession>A0ACC0V1A0</accession>
<name>A0ACC0V1A0_9HYPO</name>
<comment type="caution">
    <text evidence="1">The sequence shown here is derived from an EMBL/GenBank/DDBJ whole genome shotgun (WGS) entry which is preliminary data.</text>
</comment>